<accession>A0A2M7BFH3</accession>
<dbReference type="EMBL" id="PEVD01000013">
    <property type="protein sequence ID" value="PIV01846.1"/>
    <property type="molecule type" value="Genomic_DNA"/>
</dbReference>
<sequence length="178" mass="20802">MTFPKYKYLLTFRYAEMICDLGIIFSRKFYLSDLPVRRTVEQFTQALRSGKQNIIEGVSEIVSLKSQIKLLGVAMASFEEAIADLEDFLRQRSLKIWPKTDPQVADFRGIGYRFSNLNNLSDLDNLEEATNFLLTLLHIETFLLFKQVKSAENKFLSEGGYTENLFKKRLNFRQKQDY</sequence>
<dbReference type="SUPFAM" id="SSF158446">
    <property type="entry name" value="IVS-encoded protein-like"/>
    <property type="match status" value="1"/>
</dbReference>
<dbReference type="Proteomes" id="UP000230399">
    <property type="component" value="Unassembled WGS sequence"/>
</dbReference>
<protein>
    <recommendedName>
        <fullName evidence="3">Four helix bundle protein</fullName>
    </recommendedName>
</protein>
<dbReference type="AlphaFoldDB" id="A0A2M7BFH3"/>
<reference evidence="2" key="1">
    <citation type="submission" date="2017-09" db="EMBL/GenBank/DDBJ databases">
        <title>Depth-based differentiation of microbial function through sediment-hosted aquifers and enrichment of novel symbionts in the deep terrestrial subsurface.</title>
        <authorList>
            <person name="Probst A.J."/>
            <person name="Ladd B."/>
            <person name="Jarett J.K."/>
            <person name="Geller-Mcgrath D.E."/>
            <person name="Sieber C.M.K."/>
            <person name="Emerson J.B."/>
            <person name="Anantharaman K."/>
            <person name="Thomas B.C."/>
            <person name="Malmstrom R."/>
            <person name="Stieglmeier M."/>
            <person name="Klingl A."/>
            <person name="Woyke T."/>
            <person name="Ryan C.M."/>
            <person name="Banfield J.F."/>
        </authorList>
    </citation>
    <scope>NUCLEOTIDE SEQUENCE [LARGE SCALE GENOMIC DNA]</scope>
</reference>
<evidence type="ECO:0008006" key="3">
    <source>
        <dbReference type="Google" id="ProtNLM"/>
    </source>
</evidence>
<dbReference type="InterPro" id="IPR026354">
    <property type="entry name" value="4helix_suffix_dom"/>
</dbReference>
<dbReference type="InterPro" id="IPR036583">
    <property type="entry name" value="23S_rRNA_IVS_sf"/>
</dbReference>
<gene>
    <name evidence="1" type="ORF">COS55_00910</name>
</gene>
<name>A0A2M7BFH3_9BACT</name>
<dbReference type="NCBIfam" id="TIGR04258">
    <property type="entry name" value="4helix_suffix"/>
    <property type="match status" value="1"/>
</dbReference>
<proteinExistence type="predicted"/>
<organism evidence="1 2">
    <name type="scientific">Candidatus Shapirobacteria bacterium CG03_land_8_20_14_0_80_40_19</name>
    <dbReference type="NCBI Taxonomy" id="1974880"/>
    <lineage>
        <taxon>Bacteria</taxon>
        <taxon>Candidatus Shapironibacteriota</taxon>
    </lineage>
</organism>
<evidence type="ECO:0000313" key="2">
    <source>
        <dbReference type="Proteomes" id="UP000230399"/>
    </source>
</evidence>
<comment type="caution">
    <text evidence="1">The sequence shown here is derived from an EMBL/GenBank/DDBJ whole genome shotgun (WGS) entry which is preliminary data.</text>
</comment>
<evidence type="ECO:0000313" key="1">
    <source>
        <dbReference type="EMBL" id="PIV01846.1"/>
    </source>
</evidence>